<dbReference type="GO" id="GO:0005737">
    <property type="term" value="C:cytoplasm"/>
    <property type="evidence" value="ECO:0007669"/>
    <property type="project" value="UniProtKB-SubCell"/>
</dbReference>
<organism evidence="4 5">
    <name type="scientific">Celeribacter baekdonensis</name>
    <dbReference type="NCBI Taxonomy" id="875171"/>
    <lineage>
        <taxon>Bacteria</taxon>
        <taxon>Pseudomonadati</taxon>
        <taxon>Pseudomonadota</taxon>
        <taxon>Alphaproteobacteria</taxon>
        <taxon>Rhodobacterales</taxon>
        <taxon>Roseobacteraceae</taxon>
        <taxon>Celeribacter</taxon>
    </lineage>
</organism>
<keyword evidence="2 3" id="KW-0143">Chaperone</keyword>
<dbReference type="Gene3D" id="1.10.4190.10">
    <property type="entry name" value="Urease accessory protein UreF"/>
    <property type="match status" value="1"/>
</dbReference>
<evidence type="ECO:0000313" key="4">
    <source>
        <dbReference type="EMBL" id="SDF11620.1"/>
    </source>
</evidence>
<dbReference type="InterPro" id="IPR002639">
    <property type="entry name" value="UreF"/>
</dbReference>
<dbReference type="EMBL" id="FNBL01000002">
    <property type="protein sequence ID" value="SDF11620.1"/>
    <property type="molecule type" value="Genomic_DNA"/>
</dbReference>
<comment type="subunit">
    <text evidence="3">UreD, UreF and UreG form a complex that acts as a GTP-hydrolysis-dependent molecular chaperone, activating the urease apoprotein by helping to assemble the nickel containing metallocenter of UreC. The UreE protein probably delivers the nickel.</text>
</comment>
<dbReference type="HAMAP" id="MF_01385">
    <property type="entry name" value="UreF"/>
    <property type="match status" value="1"/>
</dbReference>
<comment type="subcellular location">
    <subcellularLocation>
        <location evidence="3">Cytoplasm</location>
    </subcellularLocation>
</comment>
<dbReference type="Proteomes" id="UP000182284">
    <property type="component" value="Unassembled WGS sequence"/>
</dbReference>
<comment type="function">
    <text evidence="3">Required for maturation of urease via the functional incorporation of the urease nickel metallocenter.</text>
</comment>
<name>A0A1G7IFU4_9RHOB</name>
<dbReference type="InterPro" id="IPR038277">
    <property type="entry name" value="UreF_sf"/>
</dbReference>
<proteinExistence type="inferred from homology"/>
<protein>
    <recommendedName>
        <fullName evidence="3">Urease accessory protein UreF</fullName>
    </recommendedName>
</protein>
<dbReference type="GO" id="GO:0016151">
    <property type="term" value="F:nickel cation binding"/>
    <property type="evidence" value="ECO:0007669"/>
    <property type="project" value="UniProtKB-UniRule"/>
</dbReference>
<dbReference type="PANTHER" id="PTHR33620:SF1">
    <property type="entry name" value="UREASE ACCESSORY PROTEIN F"/>
    <property type="match status" value="1"/>
</dbReference>
<accession>A0A1G7IFU4</accession>
<gene>
    <name evidence="3" type="primary">ureF</name>
    <name evidence="4" type="ORF">SAMN04488117_102315</name>
</gene>
<evidence type="ECO:0000256" key="3">
    <source>
        <dbReference type="HAMAP-Rule" id="MF_01385"/>
    </source>
</evidence>
<dbReference type="AlphaFoldDB" id="A0A1G7IFU4"/>
<comment type="similarity">
    <text evidence="3">Belongs to the UreF family.</text>
</comment>
<reference evidence="4 5" key="1">
    <citation type="submission" date="2016-10" db="EMBL/GenBank/DDBJ databases">
        <authorList>
            <person name="de Groot N.N."/>
        </authorList>
    </citation>
    <scope>NUCLEOTIDE SEQUENCE [LARGE SCALE GENOMIC DNA]</scope>
    <source>
        <strain evidence="4 5">DSM 27375</strain>
    </source>
</reference>
<keyword evidence="1 3" id="KW-0996">Nickel insertion</keyword>
<evidence type="ECO:0000256" key="2">
    <source>
        <dbReference type="ARBA" id="ARBA00023186"/>
    </source>
</evidence>
<evidence type="ECO:0000313" key="5">
    <source>
        <dbReference type="Proteomes" id="UP000182284"/>
    </source>
</evidence>
<sequence length="224" mass="23504">MTIPTPTIIPMTPMTDQSLLTLTQWLSPAFPLGSFAYSHALELAVTEGVVSDGASLEMWLTLTLQKGGGRVDAWLLSMVVQGADADEMAALAEALAGTRERWSETYEQGAAFAKTVAQMGGVAAPARALPVAVGVAARALDLPVKTVISLYLHSFTSNLVSAAVRFVPLGQAAGQTVLSNMHRVIASVTDEALSATEAGLTTGAFAADLMAARHEDMDVRIFKT</sequence>
<keyword evidence="3" id="KW-0963">Cytoplasm</keyword>
<dbReference type="Pfam" id="PF01730">
    <property type="entry name" value="UreF"/>
    <property type="match status" value="1"/>
</dbReference>
<dbReference type="PIRSF" id="PIRSF009467">
    <property type="entry name" value="Ureas_acces_UreF"/>
    <property type="match status" value="1"/>
</dbReference>
<evidence type="ECO:0000256" key="1">
    <source>
        <dbReference type="ARBA" id="ARBA00022988"/>
    </source>
</evidence>
<dbReference type="PANTHER" id="PTHR33620">
    <property type="entry name" value="UREASE ACCESSORY PROTEIN F"/>
    <property type="match status" value="1"/>
</dbReference>